<dbReference type="AlphaFoldDB" id="A0A8J7IXW0"/>
<keyword evidence="1 5" id="KW-0732">Signal</keyword>
<keyword evidence="3" id="KW-1015">Disulfide bond</keyword>
<evidence type="ECO:0000313" key="8">
    <source>
        <dbReference type="Proteomes" id="UP000640583"/>
    </source>
</evidence>
<dbReference type="Pfam" id="PF18312">
    <property type="entry name" value="ScsC_N"/>
    <property type="match status" value="1"/>
</dbReference>
<feature type="domain" description="Thioredoxin" evidence="6">
    <location>
        <begin position="28"/>
        <end position="252"/>
    </location>
</feature>
<dbReference type="RefSeq" id="WP_228848943.1">
    <property type="nucleotide sequence ID" value="NZ_JADCKQ010000007.1"/>
</dbReference>
<evidence type="ECO:0000313" key="7">
    <source>
        <dbReference type="EMBL" id="MBI1494155.1"/>
    </source>
</evidence>
<dbReference type="EMBL" id="JADCKQ010000007">
    <property type="protein sequence ID" value="MBI1494155.1"/>
    <property type="molecule type" value="Genomic_DNA"/>
</dbReference>
<feature type="chain" id="PRO_5035238551" evidence="5">
    <location>
        <begin position="26"/>
        <end position="254"/>
    </location>
</feature>
<dbReference type="PROSITE" id="PS51352">
    <property type="entry name" value="THIOREDOXIN_2"/>
    <property type="match status" value="1"/>
</dbReference>
<dbReference type="GO" id="GO:0016491">
    <property type="term" value="F:oxidoreductase activity"/>
    <property type="evidence" value="ECO:0007669"/>
    <property type="project" value="UniProtKB-KW"/>
</dbReference>
<name>A0A8J7IXW0_9RHOB</name>
<comment type="caution">
    <text evidence="7">The sequence shown here is derived from an EMBL/GenBank/DDBJ whole genome shotgun (WGS) entry which is preliminary data.</text>
</comment>
<protein>
    <submittedName>
        <fullName evidence="7">Thioredoxin domain-containing protein</fullName>
    </submittedName>
</protein>
<dbReference type="InterPro" id="IPR036249">
    <property type="entry name" value="Thioredoxin-like_sf"/>
</dbReference>
<feature type="signal peptide" evidence="5">
    <location>
        <begin position="1"/>
        <end position="25"/>
    </location>
</feature>
<dbReference type="Gene3D" id="3.40.30.10">
    <property type="entry name" value="Glutaredoxin"/>
    <property type="match status" value="1"/>
</dbReference>
<evidence type="ECO:0000256" key="5">
    <source>
        <dbReference type="SAM" id="SignalP"/>
    </source>
</evidence>
<evidence type="ECO:0000259" key="6">
    <source>
        <dbReference type="PROSITE" id="PS51352"/>
    </source>
</evidence>
<dbReference type="InterPro" id="IPR041205">
    <property type="entry name" value="ScsC_N"/>
</dbReference>
<evidence type="ECO:0000256" key="3">
    <source>
        <dbReference type="ARBA" id="ARBA00023157"/>
    </source>
</evidence>
<sequence length="254" mass="27696">MIRKYLKSNAVGLLLAGSTALSAQAFDLSAMTEAEEVEFGEAVRAYLLENPEVIMEAVAILQEREAQQEVARDVDLVAGNLDALHNDGFSWQGGNPDGDITIVEFLDYRCGYCKRAHPEVASLLAEDGNIRLIVKEYPILGEESVLASRFAIAVKQLHGDDAYKLAQDALMAMRGNVNEASLTRIAGEFGHDMAAIATQMNSEDVSDVIRDTRLLGQRMQISGTPSFVIGDHLLRGFLPQAGMQEIIADQRDNG</sequence>
<keyword evidence="2" id="KW-0560">Oxidoreductase</keyword>
<evidence type="ECO:0000256" key="4">
    <source>
        <dbReference type="ARBA" id="ARBA00023284"/>
    </source>
</evidence>
<accession>A0A8J7IXW0</accession>
<proteinExistence type="predicted"/>
<evidence type="ECO:0000256" key="1">
    <source>
        <dbReference type="ARBA" id="ARBA00022729"/>
    </source>
</evidence>
<dbReference type="PANTHER" id="PTHR13887:SF14">
    <property type="entry name" value="DISULFIDE BOND FORMATION PROTEIN D"/>
    <property type="match status" value="1"/>
</dbReference>
<reference evidence="7" key="1">
    <citation type="submission" date="2020-10" db="EMBL/GenBank/DDBJ databases">
        <title>Paenihalocynthiibacter styelae gen. nov., sp. nov., isolated from stalked sea squirt Styela clava.</title>
        <authorList>
            <person name="Kim Y.-O."/>
            <person name="Yoon J.-H."/>
        </authorList>
    </citation>
    <scope>NUCLEOTIDE SEQUENCE</scope>
    <source>
        <strain evidence="7">MYP1-1</strain>
    </source>
</reference>
<dbReference type="CDD" id="cd03023">
    <property type="entry name" value="DsbA_Com1_like"/>
    <property type="match status" value="1"/>
</dbReference>
<gene>
    <name evidence="7" type="ORF">H1D41_10945</name>
</gene>
<evidence type="ECO:0000256" key="2">
    <source>
        <dbReference type="ARBA" id="ARBA00023002"/>
    </source>
</evidence>
<dbReference type="Proteomes" id="UP000640583">
    <property type="component" value="Unassembled WGS sequence"/>
</dbReference>
<keyword evidence="8" id="KW-1185">Reference proteome</keyword>
<organism evidence="7 8">
    <name type="scientific">Halocynthiibacter styelae</name>
    <dbReference type="NCBI Taxonomy" id="2761955"/>
    <lineage>
        <taxon>Bacteria</taxon>
        <taxon>Pseudomonadati</taxon>
        <taxon>Pseudomonadota</taxon>
        <taxon>Alphaproteobacteria</taxon>
        <taxon>Rhodobacterales</taxon>
        <taxon>Paracoccaceae</taxon>
        <taxon>Halocynthiibacter</taxon>
    </lineage>
</organism>
<dbReference type="InterPro" id="IPR001853">
    <property type="entry name" value="DSBA-like_thioredoxin_dom"/>
</dbReference>
<keyword evidence="4" id="KW-0676">Redox-active center</keyword>
<dbReference type="Pfam" id="PF01323">
    <property type="entry name" value="DSBA"/>
    <property type="match status" value="1"/>
</dbReference>
<dbReference type="InterPro" id="IPR013766">
    <property type="entry name" value="Thioredoxin_domain"/>
</dbReference>
<dbReference type="SUPFAM" id="SSF52833">
    <property type="entry name" value="Thioredoxin-like"/>
    <property type="match status" value="1"/>
</dbReference>
<dbReference type="PANTHER" id="PTHR13887">
    <property type="entry name" value="GLUTATHIONE S-TRANSFERASE KAPPA"/>
    <property type="match status" value="1"/>
</dbReference>